<comment type="similarity">
    <text evidence="2 10">Belongs to the trans-sulfuration enzymes family.</text>
</comment>
<evidence type="ECO:0000256" key="3">
    <source>
        <dbReference type="ARBA" id="ARBA00022679"/>
    </source>
</evidence>
<evidence type="ECO:0000256" key="4">
    <source>
        <dbReference type="ARBA" id="ARBA00022898"/>
    </source>
</evidence>
<dbReference type="EMBL" id="VFOX01000002">
    <property type="protein sequence ID" value="TQL82238.1"/>
    <property type="molecule type" value="Genomic_DNA"/>
</dbReference>
<dbReference type="GO" id="GO:0005737">
    <property type="term" value="C:cytoplasm"/>
    <property type="evidence" value="ECO:0007669"/>
    <property type="project" value="TreeGrafter"/>
</dbReference>
<dbReference type="PANTHER" id="PTHR43797">
    <property type="entry name" value="HOMOCYSTEINE/CYSTEINE SYNTHASE"/>
    <property type="match status" value="1"/>
</dbReference>
<reference evidence="11 12" key="1">
    <citation type="submission" date="2019-06" db="EMBL/GenBank/DDBJ databases">
        <title>Sequencing the genomes of 1000 actinobacteria strains.</title>
        <authorList>
            <person name="Klenk H.-P."/>
        </authorList>
    </citation>
    <scope>NUCLEOTIDE SEQUENCE [LARGE SCALE GENOMIC DNA]</scope>
    <source>
        <strain evidence="11 12">DSM 20169</strain>
    </source>
</reference>
<dbReference type="InterPro" id="IPR006235">
    <property type="entry name" value="OAc-hSer/O-AcSer_sulfhydrylase"/>
</dbReference>
<evidence type="ECO:0000256" key="8">
    <source>
        <dbReference type="ARBA" id="ARBA00052699"/>
    </source>
</evidence>
<evidence type="ECO:0000256" key="10">
    <source>
        <dbReference type="RuleBase" id="RU362118"/>
    </source>
</evidence>
<dbReference type="Gene3D" id="3.40.640.10">
    <property type="entry name" value="Type I PLP-dependent aspartate aminotransferase-like (Major domain)"/>
    <property type="match status" value="1"/>
</dbReference>
<comment type="catalytic activity">
    <reaction evidence="7">
        <text>L-homocysteine + H2O = 2-oxobutanoate + hydrogen sulfide + NH4(+) + H(+)</text>
        <dbReference type="Rhea" id="RHEA:14501"/>
        <dbReference type="ChEBI" id="CHEBI:15377"/>
        <dbReference type="ChEBI" id="CHEBI:15378"/>
        <dbReference type="ChEBI" id="CHEBI:16763"/>
        <dbReference type="ChEBI" id="CHEBI:28938"/>
        <dbReference type="ChEBI" id="CHEBI:29919"/>
        <dbReference type="ChEBI" id="CHEBI:58199"/>
        <dbReference type="EC" id="4.4.1.2"/>
    </reaction>
    <physiologicalReaction direction="left-to-right" evidence="7">
        <dbReference type="Rhea" id="RHEA:14502"/>
    </physiologicalReaction>
</comment>
<evidence type="ECO:0000256" key="2">
    <source>
        <dbReference type="ARBA" id="ARBA00009077"/>
    </source>
</evidence>
<dbReference type="InterPro" id="IPR015424">
    <property type="entry name" value="PyrdxlP-dep_Trfase"/>
</dbReference>
<dbReference type="CDD" id="cd00614">
    <property type="entry name" value="CGS_like"/>
    <property type="match status" value="1"/>
</dbReference>
<evidence type="ECO:0000313" key="12">
    <source>
        <dbReference type="Proteomes" id="UP000317209"/>
    </source>
</evidence>
<dbReference type="InterPro" id="IPR015421">
    <property type="entry name" value="PyrdxlP-dep_Trfase_major"/>
</dbReference>
<dbReference type="OrthoDB" id="9780685at2"/>
<dbReference type="GO" id="GO:0019346">
    <property type="term" value="P:transsulfuration"/>
    <property type="evidence" value="ECO:0007669"/>
    <property type="project" value="InterPro"/>
</dbReference>
<keyword evidence="4 9" id="KW-0663">Pyridoxal phosphate</keyword>
<gene>
    <name evidence="11" type="ORF">FB560_3722</name>
</gene>
<sequence length="462" mass="49281">MSNGIPPESVAHEIREPVYDWTDFGFDTRQVHAGEFDEPEYGSRIAPIYLSAAFRFDSFEESTRRFSGADDGQIYSRNLNPTNGVAERRIAALEGGTGAVVVSSGQAAISAAILSITGQGERFVSTASIYSGTRILFARSFARFGVGVDYVADPTDDAEWEAAIGPDTKAIFTETIPNPKNDVVDIAAVARIAARHGLPLIVDNTIGTPYLVRPLEQGAHIVVHSGTKFLSGHGAAISGIIVDGGTFDWAGSPRSYAGITEPPAPGAPSPLEAYGDRAYEQFVRGGIVNDLGPALSPLHGFLLQQGIETLSLRMERHVENSRAIAEFLSRHPAVEYVDYAGLPGHPQHEIAQRTLGGRSGSVFAVTVRGGRAGAEIFIDSLRVFSRMTNIGDVRSMVLHPATTTHLSFTPELRAQLGIDDGLVRLSVGIETAADLIADLDSALAVVAAHLALPTDADIQENR</sequence>
<dbReference type="GO" id="GO:0003961">
    <property type="term" value="F:O-acetylhomoserine aminocarboxypropyltransferase activity"/>
    <property type="evidence" value="ECO:0007669"/>
    <property type="project" value="TreeGrafter"/>
</dbReference>
<dbReference type="AlphaFoldDB" id="A0A543BBN5"/>
<proteinExistence type="inferred from homology"/>
<keyword evidence="12" id="KW-1185">Reference proteome</keyword>
<dbReference type="PANTHER" id="PTHR43797:SF2">
    <property type="entry name" value="HOMOCYSTEINE_CYSTEINE SYNTHASE"/>
    <property type="match status" value="1"/>
</dbReference>
<dbReference type="RefSeq" id="WP_141874167.1">
    <property type="nucleotide sequence ID" value="NZ_VFOX01000002.1"/>
</dbReference>
<dbReference type="Gene3D" id="3.90.1150.10">
    <property type="entry name" value="Aspartate Aminotransferase, domain 1"/>
    <property type="match status" value="1"/>
</dbReference>
<dbReference type="InterPro" id="IPR015422">
    <property type="entry name" value="PyrdxlP-dep_Trfase_small"/>
</dbReference>
<name>A0A543BBN5_9MICO</name>
<dbReference type="EC" id="4.4.1.2" evidence="5"/>
<accession>A0A543BBN5</accession>
<comment type="catalytic activity">
    <reaction evidence="8">
        <text>L-methionine + H2O = methanethiol + 2-oxobutanoate + NH4(+)</text>
        <dbReference type="Rhea" id="RHEA:23800"/>
        <dbReference type="ChEBI" id="CHEBI:15377"/>
        <dbReference type="ChEBI" id="CHEBI:16007"/>
        <dbReference type="ChEBI" id="CHEBI:16763"/>
        <dbReference type="ChEBI" id="CHEBI:28938"/>
        <dbReference type="ChEBI" id="CHEBI:57844"/>
        <dbReference type="EC" id="4.4.1.11"/>
    </reaction>
    <physiologicalReaction direction="left-to-right" evidence="8">
        <dbReference type="Rhea" id="RHEA:23801"/>
    </physiologicalReaction>
</comment>
<dbReference type="GO" id="GO:0047982">
    <property type="term" value="F:homocysteine desulfhydrase activity"/>
    <property type="evidence" value="ECO:0007669"/>
    <property type="project" value="UniProtKB-EC"/>
</dbReference>
<dbReference type="GO" id="GO:0030170">
    <property type="term" value="F:pyridoxal phosphate binding"/>
    <property type="evidence" value="ECO:0007669"/>
    <property type="project" value="InterPro"/>
</dbReference>
<dbReference type="GO" id="GO:0071269">
    <property type="term" value="P:L-homocysteine biosynthetic process"/>
    <property type="evidence" value="ECO:0007669"/>
    <property type="project" value="TreeGrafter"/>
</dbReference>
<evidence type="ECO:0000256" key="6">
    <source>
        <dbReference type="ARBA" id="ARBA00047199"/>
    </source>
</evidence>
<protein>
    <recommendedName>
        <fullName evidence="5">homocysteine desulfhydrase</fullName>
        <ecNumber evidence="5">4.4.1.2</ecNumber>
    </recommendedName>
    <alternativeName>
        <fullName evidence="6">Homocysteine desulfhydrase</fullName>
    </alternativeName>
</protein>
<dbReference type="Proteomes" id="UP000317209">
    <property type="component" value="Unassembled WGS sequence"/>
</dbReference>
<comment type="cofactor">
    <cofactor evidence="1 10">
        <name>pyridoxal 5'-phosphate</name>
        <dbReference type="ChEBI" id="CHEBI:597326"/>
    </cofactor>
</comment>
<dbReference type="GO" id="GO:0018826">
    <property type="term" value="F:methionine gamma-lyase activity"/>
    <property type="evidence" value="ECO:0007669"/>
    <property type="project" value="UniProtKB-EC"/>
</dbReference>
<evidence type="ECO:0000313" key="11">
    <source>
        <dbReference type="EMBL" id="TQL82238.1"/>
    </source>
</evidence>
<dbReference type="Pfam" id="PF01053">
    <property type="entry name" value="Cys_Met_Meta_PP"/>
    <property type="match status" value="1"/>
</dbReference>
<dbReference type="GO" id="GO:0006535">
    <property type="term" value="P:cysteine biosynthetic process from serine"/>
    <property type="evidence" value="ECO:0007669"/>
    <property type="project" value="TreeGrafter"/>
</dbReference>
<keyword evidence="3" id="KW-0808">Transferase</keyword>
<evidence type="ECO:0000256" key="7">
    <source>
        <dbReference type="ARBA" id="ARBA00048780"/>
    </source>
</evidence>
<evidence type="ECO:0000256" key="1">
    <source>
        <dbReference type="ARBA" id="ARBA00001933"/>
    </source>
</evidence>
<dbReference type="FunFam" id="3.40.640.10:FF:000046">
    <property type="entry name" value="Cystathionine gamma-lyase"/>
    <property type="match status" value="1"/>
</dbReference>
<feature type="modified residue" description="N6-(pyridoxal phosphate)lysine" evidence="9">
    <location>
        <position position="228"/>
    </location>
</feature>
<dbReference type="PIRSF" id="PIRSF001434">
    <property type="entry name" value="CGS"/>
    <property type="match status" value="1"/>
</dbReference>
<dbReference type="GO" id="GO:0004124">
    <property type="term" value="F:cysteine synthase activity"/>
    <property type="evidence" value="ECO:0007669"/>
    <property type="project" value="TreeGrafter"/>
</dbReference>
<organism evidence="11 12">
    <name type="scientific">Microbacterium saperdae</name>
    <dbReference type="NCBI Taxonomy" id="69368"/>
    <lineage>
        <taxon>Bacteria</taxon>
        <taxon>Bacillati</taxon>
        <taxon>Actinomycetota</taxon>
        <taxon>Actinomycetes</taxon>
        <taxon>Micrococcales</taxon>
        <taxon>Microbacteriaceae</taxon>
        <taxon>Microbacterium</taxon>
    </lineage>
</organism>
<dbReference type="SUPFAM" id="SSF53383">
    <property type="entry name" value="PLP-dependent transferases"/>
    <property type="match status" value="1"/>
</dbReference>
<evidence type="ECO:0000256" key="5">
    <source>
        <dbReference type="ARBA" id="ARBA00047175"/>
    </source>
</evidence>
<dbReference type="InterPro" id="IPR000277">
    <property type="entry name" value="Cys/Met-Metab_PyrdxlP-dep_enz"/>
</dbReference>
<evidence type="ECO:0000256" key="9">
    <source>
        <dbReference type="PIRSR" id="PIRSR001434-2"/>
    </source>
</evidence>
<comment type="caution">
    <text evidence="11">The sequence shown here is derived from an EMBL/GenBank/DDBJ whole genome shotgun (WGS) entry which is preliminary data.</text>
</comment>